<dbReference type="Pfam" id="PF14622">
    <property type="entry name" value="Ribonucleas_3_3"/>
    <property type="match status" value="1"/>
</dbReference>
<gene>
    <name evidence="5" type="ORF">BDP27DRAFT_1230513</name>
</gene>
<name>A0A9P5PIA4_9AGAR</name>
<accession>A0A9P5PIA4</accession>
<dbReference type="PROSITE" id="PS50142">
    <property type="entry name" value="RNASE_3_2"/>
    <property type="match status" value="1"/>
</dbReference>
<evidence type="ECO:0000259" key="3">
    <source>
        <dbReference type="PROSITE" id="PS50137"/>
    </source>
</evidence>
<dbReference type="Proteomes" id="UP000772434">
    <property type="component" value="Unassembled WGS sequence"/>
</dbReference>
<evidence type="ECO:0000313" key="6">
    <source>
        <dbReference type="Proteomes" id="UP000772434"/>
    </source>
</evidence>
<dbReference type="Gene3D" id="3.30.160.20">
    <property type="match status" value="1"/>
</dbReference>
<dbReference type="AlphaFoldDB" id="A0A9P5PIA4"/>
<dbReference type="InterPro" id="IPR014720">
    <property type="entry name" value="dsRBD_dom"/>
</dbReference>
<protein>
    <submittedName>
        <fullName evidence="5">Uncharacterized protein</fullName>
    </submittedName>
</protein>
<sequence length="247" mass="27587">PPLPQLNGQILLQVLTHRSLRRFDELDEDFVNEQLLELGENALAIVISIALFHRQPVLSGKEMLEQRKIILSEGNLDRWVTMYGLRERVRCMPDLVPSLRSAEETRLLFCAYIGAVYKEGGMQPIQTWIDSLINDDTPAQSSNSNQLLPQKKAKFDIPAFYAPQSSAPTLITPAQPKLAFLPLFNQTAMQRRVTVEYPTVFSGPSHAGAWTATCQVNGIAKGMSTGKSKQIAKEGAARQAWYNMGWS</sequence>
<dbReference type="GO" id="GO:0004525">
    <property type="term" value="F:ribonuclease III activity"/>
    <property type="evidence" value="ECO:0007669"/>
    <property type="project" value="InterPro"/>
</dbReference>
<evidence type="ECO:0000259" key="4">
    <source>
        <dbReference type="PROSITE" id="PS50142"/>
    </source>
</evidence>
<feature type="non-terminal residue" evidence="5">
    <location>
        <position position="1"/>
    </location>
</feature>
<evidence type="ECO:0000256" key="2">
    <source>
        <dbReference type="PROSITE-ProRule" id="PRU00266"/>
    </source>
</evidence>
<dbReference type="OrthoDB" id="2392202at2759"/>
<dbReference type="GO" id="GO:0003723">
    <property type="term" value="F:RNA binding"/>
    <property type="evidence" value="ECO:0007669"/>
    <property type="project" value="UniProtKB-UniRule"/>
</dbReference>
<reference evidence="5" key="1">
    <citation type="submission" date="2020-11" db="EMBL/GenBank/DDBJ databases">
        <authorList>
            <consortium name="DOE Joint Genome Institute"/>
            <person name="Ahrendt S."/>
            <person name="Riley R."/>
            <person name="Andreopoulos W."/>
            <person name="Labutti K."/>
            <person name="Pangilinan J."/>
            <person name="Ruiz-Duenas F.J."/>
            <person name="Barrasa J.M."/>
            <person name="Sanchez-Garcia M."/>
            <person name="Camarero S."/>
            <person name="Miyauchi S."/>
            <person name="Serrano A."/>
            <person name="Linde D."/>
            <person name="Babiker R."/>
            <person name="Drula E."/>
            <person name="Ayuso-Fernandez I."/>
            <person name="Pacheco R."/>
            <person name="Padilla G."/>
            <person name="Ferreira P."/>
            <person name="Barriuso J."/>
            <person name="Kellner H."/>
            <person name="Castanera R."/>
            <person name="Alfaro M."/>
            <person name="Ramirez L."/>
            <person name="Pisabarro A.G."/>
            <person name="Kuo A."/>
            <person name="Tritt A."/>
            <person name="Lipzen A."/>
            <person name="He G."/>
            <person name="Yan M."/>
            <person name="Ng V."/>
            <person name="Cullen D."/>
            <person name="Martin F."/>
            <person name="Rosso M.-N."/>
            <person name="Henrissat B."/>
            <person name="Hibbett D."/>
            <person name="Martinez A.T."/>
            <person name="Grigoriev I.V."/>
        </authorList>
    </citation>
    <scope>NUCLEOTIDE SEQUENCE</scope>
    <source>
        <strain evidence="5">AH 40177</strain>
    </source>
</reference>
<comment type="caution">
    <text evidence="5">The sequence shown here is derived from an EMBL/GenBank/DDBJ whole genome shotgun (WGS) entry which is preliminary data.</text>
</comment>
<dbReference type="EMBL" id="JADNRY010000124">
    <property type="protein sequence ID" value="KAF9064388.1"/>
    <property type="molecule type" value="Genomic_DNA"/>
</dbReference>
<evidence type="ECO:0000256" key="1">
    <source>
        <dbReference type="ARBA" id="ARBA00022884"/>
    </source>
</evidence>
<dbReference type="Pfam" id="PF00035">
    <property type="entry name" value="dsrm"/>
    <property type="match status" value="1"/>
</dbReference>
<dbReference type="CDD" id="cd00593">
    <property type="entry name" value="RIBOc"/>
    <property type="match status" value="1"/>
</dbReference>
<dbReference type="SMART" id="SM00358">
    <property type="entry name" value="DSRM"/>
    <property type="match status" value="1"/>
</dbReference>
<dbReference type="Gene3D" id="1.10.1520.10">
    <property type="entry name" value="Ribonuclease III domain"/>
    <property type="match status" value="1"/>
</dbReference>
<keyword evidence="6" id="KW-1185">Reference proteome</keyword>
<keyword evidence="1 2" id="KW-0694">RNA-binding</keyword>
<proteinExistence type="predicted"/>
<dbReference type="InterPro" id="IPR000999">
    <property type="entry name" value="RNase_III_dom"/>
</dbReference>
<dbReference type="SUPFAM" id="SSF69065">
    <property type="entry name" value="RNase III domain-like"/>
    <property type="match status" value="1"/>
</dbReference>
<evidence type="ECO:0000313" key="5">
    <source>
        <dbReference type="EMBL" id="KAF9064388.1"/>
    </source>
</evidence>
<dbReference type="SMART" id="SM00535">
    <property type="entry name" value="RIBOc"/>
    <property type="match status" value="1"/>
</dbReference>
<dbReference type="CDD" id="cd00048">
    <property type="entry name" value="DSRM_SF"/>
    <property type="match status" value="1"/>
</dbReference>
<dbReference type="PROSITE" id="PS50137">
    <property type="entry name" value="DS_RBD"/>
    <property type="match status" value="1"/>
</dbReference>
<feature type="domain" description="DRBM" evidence="3">
    <location>
        <begin position="175"/>
        <end position="246"/>
    </location>
</feature>
<organism evidence="5 6">
    <name type="scientific">Rhodocollybia butyracea</name>
    <dbReference type="NCBI Taxonomy" id="206335"/>
    <lineage>
        <taxon>Eukaryota</taxon>
        <taxon>Fungi</taxon>
        <taxon>Dikarya</taxon>
        <taxon>Basidiomycota</taxon>
        <taxon>Agaricomycotina</taxon>
        <taxon>Agaricomycetes</taxon>
        <taxon>Agaricomycetidae</taxon>
        <taxon>Agaricales</taxon>
        <taxon>Marasmiineae</taxon>
        <taxon>Omphalotaceae</taxon>
        <taxon>Rhodocollybia</taxon>
    </lineage>
</organism>
<dbReference type="SUPFAM" id="SSF54768">
    <property type="entry name" value="dsRNA-binding domain-like"/>
    <property type="match status" value="1"/>
</dbReference>
<feature type="domain" description="RNase III" evidence="4">
    <location>
        <begin position="1"/>
        <end position="121"/>
    </location>
</feature>
<dbReference type="GO" id="GO:0006396">
    <property type="term" value="P:RNA processing"/>
    <property type="evidence" value="ECO:0007669"/>
    <property type="project" value="InterPro"/>
</dbReference>
<dbReference type="InterPro" id="IPR036389">
    <property type="entry name" value="RNase_III_sf"/>
</dbReference>